<dbReference type="AlphaFoldDB" id="A0A1D1UY37"/>
<organism evidence="1 2">
    <name type="scientific">Ramazzottius varieornatus</name>
    <name type="common">Water bear</name>
    <name type="synonym">Tardigrade</name>
    <dbReference type="NCBI Taxonomy" id="947166"/>
    <lineage>
        <taxon>Eukaryota</taxon>
        <taxon>Metazoa</taxon>
        <taxon>Ecdysozoa</taxon>
        <taxon>Tardigrada</taxon>
        <taxon>Eutardigrada</taxon>
        <taxon>Parachela</taxon>
        <taxon>Hypsibioidea</taxon>
        <taxon>Ramazzottiidae</taxon>
        <taxon>Ramazzottius</taxon>
    </lineage>
</organism>
<name>A0A1D1UY37_RAMVA</name>
<proteinExistence type="predicted"/>
<comment type="caution">
    <text evidence="1">The sequence shown here is derived from an EMBL/GenBank/DDBJ whole genome shotgun (WGS) entry which is preliminary data.</text>
</comment>
<accession>A0A1D1UY37</accession>
<evidence type="ECO:0000313" key="1">
    <source>
        <dbReference type="EMBL" id="GAU92207.1"/>
    </source>
</evidence>
<dbReference type="EMBL" id="BDGG01000002">
    <property type="protein sequence ID" value="GAU92207.1"/>
    <property type="molecule type" value="Genomic_DNA"/>
</dbReference>
<keyword evidence="2" id="KW-1185">Reference proteome</keyword>
<sequence>MSRRERHANEPRHVHAYSDNVIQSKIDCLGGADIRLSTVIASEQDSQQAIVPRIQQQCRSSKWGCSNERDSSRSSLRFVSQRDQRKPGYLFQPDKLFFQTQTVLHDLKPREQEKAKTHIRWGRMDGCS</sequence>
<reference evidence="1 2" key="1">
    <citation type="journal article" date="2016" name="Nat. Commun.">
        <title>Extremotolerant tardigrade genome and improved radiotolerance of human cultured cells by tardigrade-unique protein.</title>
        <authorList>
            <person name="Hashimoto T."/>
            <person name="Horikawa D.D."/>
            <person name="Saito Y."/>
            <person name="Kuwahara H."/>
            <person name="Kozuka-Hata H."/>
            <person name="Shin-I T."/>
            <person name="Minakuchi Y."/>
            <person name="Ohishi K."/>
            <person name="Motoyama A."/>
            <person name="Aizu T."/>
            <person name="Enomoto A."/>
            <person name="Kondo K."/>
            <person name="Tanaka S."/>
            <person name="Hara Y."/>
            <person name="Koshikawa S."/>
            <person name="Sagara H."/>
            <person name="Miura T."/>
            <person name="Yokobori S."/>
            <person name="Miyagawa K."/>
            <person name="Suzuki Y."/>
            <person name="Kubo T."/>
            <person name="Oyama M."/>
            <person name="Kohara Y."/>
            <person name="Fujiyama A."/>
            <person name="Arakawa K."/>
            <person name="Katayama T."/>
            <person name="Toyoda A."/>
            <person name="Kunieda T."/>
        </authorList>
    </citation>
    <scope>NUCLEOTIDE SEQUENCE [LARGE SCALE GENOMIC DNA]</scope>
    <source>
        <strain evidence="1 2">YOKOZUNA-1</strain>
    </source>
</reference>
<gene>
    <name evidence="1" type="primary">RvY_04319-1</name>
    <name evidence="1" type="synonym">RvY_04319.1</name>
    <name evidence="1" type="ORF">RvY_04319</name>
</gene>
<protein>
    <submittedName>
        <fullName evidence="1">Uncharacterized protein</fullName>
    </submittedName>
</protein>
<dbReference type="Proteomes" id="UP000186922">
    <property type="component" value="Unassembled WGS sequence"/>
</dbReference>
<evidence type="ECO:0000313" key="2">
    <source>
        <dbReference type="Proteomes" id="UP000186922"/>
    </source>
</evidence>